<name>A0ABR7MJ54_9BACT</name>
<proteinExistence type="predicted"/>
<protein>
    <submittedName>
        <fullName evidence="1">Uncharacterized protein</fullName>
    </submittedName>
</protein>
<accession>A0ABR7MJ54</accession>
<reference evidence="1 2" key="1">
    <citation type="submission" date="2020-08" db="EMBL/GenBank/DDBJ databases">
        <title>Hymenobacter sp.</title>
        <authorList>
            <person name="Kim M.K."/>
        </authorList>
    </citation>
    <scope>NUCLEOTIDE SEQUENCE [LARGE SCALE GENOMIC DNA]</scope>
    <source>
        <strain evidence="1 2">BT507</strain>
    </source>
</reference>
<keyword evidence="2" id="KW-1185">Reference proteome</keyword>
<organism evidence="1 2">
    <name type="scientific">Hymenobacter citatus</name>
    <dbReference type="NCBI Taxonomy" id="2763506"/>
    <lineage>
        <taxon>Bacteria</taxon>
        <taxon>Pseudomonadati</taxon>
        <taxon>Bacteroidota</taxon>
        <taxon>Cytophagia</taxon>
        <taxon>Cytophagales</taxon>
        <taxon>Hymenobacteraceae</taxon>
        <taxon>Hymenobacter</taxon>
    </lineage>
</organism>
<comment type="caution">
    <text evidence="1">The sequence shown here is derived from an EMBL/GenBank/DDBJ whole genome shotgun (WGS) entry which is preliminary data.</text>
</comment>
<dbReference type="EMBL" id="JACSCY010000005">
    <property type="protein sequence ID" value="MBC6611119.1"/>
    <property type="molecule type" value="Genomic_DNA"/>
</dbReference>
<sequence length="31" mass="3281">MERNYGQEAAYTIKTTAGNVFSGQVASNNSA</sequence>
<evidence type="ECO:0000313" key="2">
    <source>
        <dbReference type="Proteomes" id="UP000622017"/>
    </source>
</evidence>
<dbReference type="Proteomes" id="UP000622017">
    <property type="component" value="Unassembled WGS sequence"/>
</dbReference>
<evidence type="ECO:0000313" key="1">
    <source>
        <dbReference type="EMBL" id="MBC6611119.1"/>
    </source>
</evidence>
<gene>
    <name evidence="1" type="ORF">H8B15_09300</name>
</gene>